<dbReference type="Proteomes" id="UP000324106">
    <property type="component" value="Chromosome"/>
</dbReference>
<evidence type="ECO:0000256" key="1">
    <source>
        <dbReference type="SAM" id="MobiDB-lite"/>
    </source>
</evidence>
<proteinExistence type="predicted"/>
<accession>A0A5P2AWK3</accession>
<gene>
    <name evidence="2" type="ORF">DEJ46_28650</name>
</gene>
<evidence type="ECO:0000313" key="3">
    <source>
        <dbReference type="Proteomes" id="UP000324106"/>
    </source>
</evidence>
<dbReference type="EMBL" id="CP029194">
    <property type="protein sequence ID" value="QES22583.1"/>
    <property type="molecule type" value="Genomic_DNA"/>
</dbReference>
<evidence type="ECO:0000313" key="2">
    <source>
        <dbReference type="EMBL" id="QES22583.1"/>
    </source>
</evidence>
<feature type="region of interest" description="Disordered" evidence="1">
    <location>
        <begin position="222"/>
        <end position="244"/>
    </location>
</feature>
<dbReference type="OrthoDB" id="3470041at2"/>
<name>A0A5P2AWK3_STRVZ</name>
<dbReference type="Gene3D" id="3.10.490.10">
    <property type="entry name" value="Gamma-glutamyl cyclotransferase-like"/>
    <property type="match status" value="1"/>
</dbReference>
<reference evidence="2 3" key="1">
    <citation type="submission" date="2018-05" db="EMBL/GenBank/DDBJ databases">
        <title>Streptomyces venezuelae.</title>
        <authorList>
            <person name="Kim W."/>
            <person name="Lee N."/>
            <person name="Cho B.-K."/>
        </authorList>
    </citation>
    <scope>NUCLEOTIDE SEQUENCE [LARGE SCALE GENOMIC DNA]</scope>
    <source>
        <strain evidence="2 3">ATCC 15068</strain>
    </source>
</reference>
<organism evidence="2 3">
    <name type="scientific">Streptomyces venezuelae</name>
    <dbReference type="NCBI Taxonomy" id="54571"/>
    <lineage>
        <taxon>Bacteria</taxon>
        <taxon>Bacillati</taxon>
        <taxon>Actinomycetota</taxon>
        <taxon>Actinomycetes</taxon>
        <taxon>Kitasatosporales</taxon>
        <taxon>Streptomycetaceae</taxon>
        <taxon>Streptomyces</taxon>
    </lineage>
</organism>
<protein>
    <submittedName>
        <fullName evidence="2">Histone deacetylase</fullName>
    </submittedName>
</protein>
<dbReference type="AlphaFoldDB" id="A0A5P2AWK3"/>
<sequence>MAALASDGVSGRSFRVWYAAYGSNMHAARLGCYLAGGRPPGGAGTLPGCRDPRGPVASVALLLPGQVYFATESPVWGGGRAYYDPAADGTAWGVAHLLTAGQFSDIAAQEMYRPPGTDLDLTEVLATGRCTLGPGRYETLVRCGFLDDVGTDRGGGLPVLTFTAPSKDGLGELRAPSAGYLRLLAAGLHATGAWRPGEVAAYLAGCPGAAGHWTPAAVAGLSVPTAPTGPPGRPSRCRPGPRSS</sequence>